<name>A0A0F9TSM0_9ZZZZ</name>
<comment type="caution">
    <text evidence="3">The sequence shown here is derived from an EMBL/GenBank/DDBJ whole genome shotgun (WGS) entry which is preliminary data.</text>
</comment>
<evidence type="ECO:0000259" key="2">
    <source>
        <dbReference type="Pfam" id="PF24729"/>
    </source>
</evidence>
<dbReference type="AlphaFoldDB" id="A0A0F9TSM0"/>
<evidence type="ECO:0000256" key="1">
    <source>
        <dbReference type="ARBA" id="ARBA00022741"/>
    </source>
</evidence>
<keyword evidence="1" id="KW-0547">Nucleotide-binding</keyword>
<gene>
    <name evidence="3" type="ORF">LCGC14_0616000</name>
</gene>
<feature type="domain" description="Acb2/Tad1 hairpin" evidence="2">
    <location>
        <begin position="4"/>
        <end position="63"/>
    </location>
</feature>
<sequence>MNDVENRFTYYETTREGAARKEDITDKFIELAEDLNRLMPDCREKSIMMTKLEEAKMWATSAISRNLVTR</sequence>
<evidence type="ECO:0000313" key="3">
    <source>
        <dbReference type="EMBL" id="KKN52126.1"/>
    </source>
</evidence>
<accession>A0A0F9TSM0</accession>
<proteinExistence type="predicted"/>
<dbReference type="Pfam" id="PF24729">
    <property type="entry name" value="Acb2_Tad1_hairpin"/>
    <property type="match status" value="1"/>
</dbReference>
<organism evidence="3">
    <name type="scientific">marine sediment metagenome</name>
    <dbReference type="NCBI Taxonomy" id="412755"/>
    <lineage>
        <taxon>unclassified sequences</taxon>
        <taxon>metagenomes</taxon>
        <taxon>ecological metagenomes</taxon>
    </lineage>
</organism>
<reference evidence="3" key="1">
    <citation type="journal article" date="2015" name="Nature">
        <title>Complex archaea that bridge the gap between prokaryotes and eukaryotes.</title>
        <authorList>
            <person name="Spang A."/>
            <person name="Saw J.H."/>
            <person name="Jorgensen S.L."/>
            <person name="Zaremba-Niedzwiedzka K."/>
            <person name="Martijn J."/>
            <person name="Lind A.E."/>
            <person name="van Eijk R."/>
            <person name="Schleper C."/>
            <person name="Guy L."/>
            <person name="Ettema T.J."/>
        </authorList>
    </citation>
    <scope>NUCLEOTIDE SEQUENCE</scope>
</reference>
<dbReference type="EMBL" id="LAZR01001033">
    <property type="protein sequence ID" value="KKN52126.1"/>
    <property type="molecule type" value="Genomic_DNA"/>
</dbReference>
<dbReference type="GO" id="GO:0000166">
    <property type="term" value="F:nucleotide binding"/>
    <property type="evidence" value="ECO:0007669"/>
    <property type="project" value="UniProtKB-KW"/>
</dbReference>
<dbReference type="InterPro" id="IPR056098">
    <property type="entry name" value="Acb2/Tad1_hairpin"/>
</dbReference>
<protein>
    <recommendedName>
        <fullName evidence="2">Acb2/Tad1 hairpin domain-containing protein</fullName>
    </recommendedName>
</protein>